<feature type="transmembrane region" description="Helical" evidence="10">
    <location>
        <begin position="285"/>
        <end position="306"/>
    </location>
</feature>
<keyword evidence="4" id="KW-0808">Transferase</keyword>
<evidence type="ECO:0000256" key="9">
    <source>
        <dbReference type="ARBA" id="ARBA00040345"/>
    </source>
</evidence>
<proteinExistence type="inferred from homology"/>
<dbReference type="PANTHER" id="PTHR43646:SF2">
    <property type="entry name" value="GLYCOSYLTRANSFERASE 2-LIKE DOMAIN-CONTAINING PROTEIN"/>
    <property type="match status" value="1"/>
</dbReference>
<evidence type="ECO:0000259" key="11">
    <source>
        <dbReference type="Pfam" id="PF00535"/>
    </source>
</evidence>
<keyword evidence="5 10" id="KW-0472">Membrane</keyword>
<sequence>MTAALLVDLALALLLLGAAVWAQRLVADLRTLPPADAPTGGQVSVSVVVPARDEEQTLPALLRSVAEQLPEVHEVVVVDDASRDATAAVARAGGARVVPAGTPPPGWTGKAWACHTGTAATTGDLLLFLDADTVLRPGALAGLLAAHTRHGGLVSVQPHHDVVRPYEQLSAHFNVVALMASGAFTRRGRVRASRAPMAFGPCLLTSREDHGRAGGHEAVRADILDDAALAAAYHRAGLPVWCAVGGDAVRMRSYPGGPAQLVAGWTKNIASGAADAAPSATAATVAWISAHHAVAVGAVLSLLVAVTGSGAPLLAGSPLLWAVAYAAVALQLRWMLRRAGSFRWWAWTLFPVPLLAFDLVFARSLTLTVVRRSVQWRGRDVSLAGSRSGEGVA</sequence>
<reference evidence="12 13" key="1">
    <citation type="submission" date="2020-09" db="EMBL/GenBank/DDBJ databases">
        <title>novel species in genus Nocardioides.</title>
        <authorList>
            <person name="Zhang G."/>
        </authorList>
    </citation>
    <scope>NUCLEOTIDE SEQUENCE [LARGE SCALE GENOMIC DNA]</scope>
    <source>
        <strain evidence="12 13">KCTC 39551</strain>
    </source>
</reference>
<comment type="similarity">
    <text evidence="8">Belongs to the glycosyltransferase 2 family. CrtQ subfamily.</text>
</comment>
<accession>A0ABR8NHS6</accession>
<feature type="domain" description="Glycosyltransferase 2-like" evidence="11">
    <location>
        <begin position="46"/>
        <end position="209"/>
    </location>
</feature>
<gene>
    <name evidence="12" type="ORF">IEZ26_21150</name>
</gene>
<evidence type="ECO:0000256" key="4">
    <source>
        <dbReference type="ARBA" id="ARBA00022679"/>
    </source>
</evidence>
<evidence type="ECO:0000256" key="5">
    <source>
        <dbReference type="ARBA" id="ARBA00023136"/>
    </source>
</evidence>
<dbReference type="Gene3D" id="3.90.550.10">
    <property type="entry name" value="Spore Coat Polysaccharide Biosynthesis Protein SpsA, Chain A"/>
    <property type="match status" value="1"/>
</dbReference>
<dbReference type="Proteomes" id="UP000618818">
    <property type="component" value="Unassembled WGS sequence"/>
</dbReference>
<comment type="subcellular location">
    <subcellularLocation>
        <location evidence="1">Cell membrane</location>
    </subcellularLocation>
</comment>
<dbReference type="PANTHER" id="PTHR43646">
    <property type="entry name" value="GLYCOSYLTRANSFERASE"/>
    <property type="match status" value="1"/>
</dbReference>
<evidence type="ECO:0000313" key="12">
    <source>
        <dbReference type="EMBL" id="MBD3927142.1"/>
    </source>
</evidence>
<dbReference type="Pfam" id="PF00535">
    <property type="entry name" value="Glycos_transf_2"/>
    <property type="match status" value="1"/>
</dbReference>
<keyword evidence="13" id="KW-1185">Reference proteome</keyword>
<comment type="caution">
    <text evidence="12">The sequence shown here is derived from an EMBL/GenBank/DDBJ whole genome shotgun (WGS) entry which is preliminary data.</text>
</comment>
<evidence type="ECO:0000256" key="8">
    <source>
        <dbReference type="ARBA" id="ARBA00038120"/>
    </source>
</evidence>
<evidence type="ECO:0000256" key="10">
    <source>
        <dbReference type="SAM" id="Phobius"/>
    </source>
</evidence>
<name>A0ABR8NHS6_9ACTN</name>
<keyword evidence="2" id="KW-1003">Cell membrane</keyword>
<protein>
    <recommendedName>
        <fullName evidence="9">4,4'-diaponeurosporenoate glycosyltransferase</fullName>
    </recommendedName>
</protein>
<dbReference type="EMBL" id="JACXYZ010000004">
    <property type="protein sequence ID" value="MBD3927142.1"/>
    <property type="molecule type" value="Genomic_DNA"/>
</dbReference>
<dbReference type="InterPro" id="IPR001173">
    <property type="entry name" value="Glyco_trans_2-like"/>
</dbReference>
<feature type="transmembrane region" description="Helical" evidence="10">
    <location>
        <begin position="344"/>
        <end position="362"/>
    </location>
</feature>
<evidence type="ECO:0000256" key="7">
    <source>
        <dbReference type="ARBA" id="ARBA00037904"/>
    </source>
</evidence>
<dbReference type="InterPro" id="IPR029044">
    <property type="entry name" value="Nucleotide-diphossugar_trans"/>
</dbReference>
<keyword evidence="3" id="KW-0328">Glycosyltransferase</keyword>
<evidence type="ECO:0000256" key="1">
    <source>
        <dbReference type="ARBA" id="ARBA00004236"/>
    </source>
</evidence>
<keyword evidence="10" id="KW-0812">Transmembrane</keyword>
<evidence type="ECO:0000313" key="13">
    <source>
        <dbReference type="Proteomes" id="UP000618818"/>
    </source>
</evidence>
<evidence type="ECO:0000256" key="2">
    <source>
        <dbReference type="ARBA" id="ARBA00022475"/>
    </source>
</evidence>
<dbReference type="SUPFAM" id="SSF53448">
    <property type="entry name" value="Nucleotide-diphospho-sugar transferases"/>
    <property type="match status" value="1"/>
</dbReference>
<comment type="pathway">
    <text evidence="7">Carotenoid biosynthesis; staphyloxanthin biosynthesis; staphyloxanthin from farnesyl diphosphate: step 4/5.</text>
</comment>
<organism evidence="12 13">
    <name type="scientific">Nocardioides cavernae</name>
    <dbReference type="NCBI Taxonomy" id="1921566"/>
    <lineage>
        <taxon>Bacteria</taxon>
        <taxon>Bacillati</taxon>
        <taxon>Actinomycetota</taxon>
        <taxon>Actinomycetes</taxon>
        <taxon>Propionibacteriales</taxon>
        <taxon>Nocardioidaceae</taxon>
        <taxon>Nocardioides</taxon>
    </lineage>
</organism>
<feature type="transmembrane region" description="Helical" evidence="10">
    <location>
        <begin position="313"/>
        <end position="332"/>
    </location>
</feature>
<evidence type="ECO:0000256" key="3">
    <source>
        <dbReference type="ARBA" id="ARBA00022676"/>
    </source>
</evidence>
<evidence type="ECO:0000256" key="6">
    <source>
        <dbReference type="ARBA" id="ARBA00037281"/>
    </source>
</evidence>
<comment type="function">
    <text evidence="6">Catalyzes the glycosylation of 4,4'-diaponeurosporenoate, i.e. the esterification of glucose at the C1'' position with the carboxyl group of 4,4'-diaponeurosporenic acid, to form glycosyl-4,4'-diaponeurosporenoate. This is a step in the biosynthesis of staphyloxanthin, an orange pigment present in most staphylococci strains.</text>
</comment>
<keyword evidence="10" id="KW-1133">Transmembrane helix</keyword>
<dbReference type="RefSeq" id="WP_191196976.1">
    <property type="nucleotide sequence ID" value="NZ_JACXYZ010000004.1"/>
</dbReference>